<name>A0A0G0NB86_9BACT</name>
<dbReference type="FunFam" id="3.40.50.620:FF:000003">
    <property type="entry name" value="Leucine--tRNA ligase"/>
    <property type="match status" value="1"/>
</dbReference>
<dbReference type="PRINTS" id="PR00985">
    <property type="entry name" value="TRNASYNTHLEU"/>
</dbReference>
<dbReference type="Pfam" id="PF04266">
    <property type="entry name" value="ASCH"/>
    <property type="match status" value="1"/>
</dbReference>
<evidence type="ECO:0000256" key="8">
    <source>
        <dbReference type="HAMAP-Rule" id="MF_00049"/>
    </source>
</evidence>
<dbReference type="InterPro" id="IPR002300">
    <property type="entry name" value="aa-tRNA-synth_Ia"/>
</dbReference>
<dbReference type="InterPro" id="IPR007374">
    <property type="entry name" value="ASCH_domain"/>
</dbReference>
<dbReference type="Gene3D" id="3.40.50.620">
    <property type="entry name" value="HUPs"/>
    <property type="match status" value="2"/>
</dbReference>
<dbReference type="GO" id="GO:0005829">
    <property type="term" value="C:cytosol"/>
    <property type="evidence" value="ECO:0007669"/>
    <property type="project" value="TreeGrafter"/>
</dbReference>
<evidence type="ECO:0000313" key="12">
    <source>
        <dbReference type="Proteomes" id="UP000034665"/>
    </source>
</evidence>
<keyword evidence="5 8" id="KW-0648">Protein biosynthesis</keyword>
<keyword evidence="6 8" id="KW-0030">Aminoacyl-tRNA synthetase</keyword>
<evidence type="ECO:0000256" key="1">
    <source>
        <dbReference type="ARBA" id="ARBA00005594"/>
    </source>
</evidence>
<evidence type="ECO:0000256" key="3">
    <source>
        <dbReference type="ARBA" id="ARBA00022741"/>
    </source>
</evidence>
<accession>A0A0G0NB86</accession>
<evidence type="ECO:0000256" key="2">
    <source>
        <dbReference type="ARBA" id="ARBA00022598"/>
    </source>
</evidence>
<dbReference type="GO" id="GO:0005524">
    <property type="term" value="F:ATP binding"/>
    <property type="evidence" value="ECO:0007669"/>
    <property type="project" value="UniProtKB-UniRule"/>
</dbReference>
<dbReference type="Pfam" id="PF00133">
    <property type="entry name" value="tRNA-synt_1"/>
    <property type="match status" value="1"/>
</dbReference>
<dbReference type="InterPro" id="IPR015947">
    <property type="entry name" value="PUA-like_sf"/>
</dbReference>
<dbReference type="FunFam" id="1.10.730.10:FF:000002">
    <property type="entry name" value="Leucine--tRNA ligase"/>
    <property type="match status" value="1"/>
</dbReference>
<protein>
    <recommendedName>
        <fullName evidence="8">Leucine--tRNA ligase</fullName>
        <ecNumber evidence="8">6.1.1.4</ecNumber>
    </recommendedName>
    <alternativeName>
        <fullName evidence="8">Leucyl-tRNA synthetase</fullName>
        <shortName evidence="8">LeuRS</shortName>
    </alternativeName>
</protein>
<dbReference type="InterPro" id="IPR009008">
    <property type="entry name" value="Val/Leu/Ile-tRNA-synth_edit"/>
</dbReference>
<dbReference type="InterPro" id="IPR014729">
    <property type="entry name" value="Rossmann-like_a/b/a_fold"/>
</dbReference>
<dbReference type="GO" id="GO:0002161">
    <property type="term" value="F:aminoacyl-tRNA deacylase activity"/>
    <property type="evidence" value="ECO:0007669"/>
    <property type="project" value="InterPro"/>
</dbReference>
<comment type="catalytic activity">
    <reaction evidence="7 8">
        <text>tRNA(Leu) + L-leucine + ATP = L-leucyl-tRNA(Leu) + AMP + diphosphate</text>
        <dbReference type="Rhea" id="RHEA:11688"/>
        <dbReference type="Rhea" id="RHEA-COMP:9613"/>
        <dbReference type="Rhea" id="RHEA-COMP:9622"/>
        <dbReference type="ChEBI" id="CHEBI:30616"/>
        <dbReference type="ChEBI" id="CHEBI:33019"/>
        <dbReference type="ChEBI" id="CHEBI:57427"/>
        <dbReference type="ChEBI" id="CHEBI:78442"/>
        <dbReference type="ChEBI" id="CHEBI:78494"/>
        <dbReference type="ChEBI" id="CHEBI:456215"/>
        <dbReference type="EC" id="6.1.1.4"/>
    </reaction>
</comment>
<organism evidence="11 12">
    <name type="scientific">Candidatus Wolfebacteria bacterium GW2011_GWC2_39_22</name>
    <dbReference type="NCBI Taxonomy" id="1619013"/>
    <lineage>
        <taxon>Bacteria</taxon>
        <taxon>Candidatus Wolfeibacteriota</taxon>
    </lineage>
</organism>
<dbReference type="EMBL" id="LBWR01000001">
    <property type="protein sequence ID" value="KKR12728.1"/>
    <property type="molecule type" value="Genomic_DNA"/>
</dbReference>
<dbReference type="InterPro" id="IPR002302">
    <property type="entry name" value="Leu-tRNA-ligase"/>
</dbReference>
<comment type="caution">
    <text evidence="11">The sequence shown here is derived from an EMBL/GenBank/DDBJ whole genome shotgun (WGS) entry which is preliminary data.</text>
</comment>
<dbReference type="GO" id="GO:0004823">
    <property type="term" value="F:leucine-tRNA ligase activity"/>
    <property type="evidence" value="ECO:0007669"/>
    <property type="project" value="UniProtKB-UniRule"/>
</dbReference>
<dbReference type="Pfam" id="PF13603">
    <property type="entry name" value="tRNA-synt_1_2"/>
    <property type="match status" value="1"/>
</dbReference>
<comment type="similarity">
    <text evidence="1 8 9">Belongs to the class-I aminoacyl-tRNA synthetase family.</text>
</comment>
<dbReference type="Pfam" id="PF08264">
    <property type="entry name" value="Anticodon_1"/>
    <property type="match status" value="1"/>
</dbReference>
<keyword evidence="4 8" id="KW-0067">ATP-binding</keyword>
<feature type="short sequence motif" description="'KMSKS' region" evidence="8">
    <location>
        <begin position="710"/>
        <end position="714"/>
    </location>
</feature>
<dbReference type="Pfam" id="PF09334">
    <property type="entry name" value="tRNA-synt_1g"/>
    <property type="match status" value="1"/>
</dbReference>
<evidence type="ECO:0000259" key="10">
    <source>
        <dbReference type="SMART" id="SM01022"/>
    </source>
</evidence>
<feature type="domain" description="ASCH" evidence="10">
    <location>
        <begin position="244"/>
        <end position="346"/>
    </location>
</feature>
<dbReference type="SUPFAM" id="SSF52374">
    <property type="entry name" value="Nucleotidylyl transferase"/>
    <property type="match status" value="1"/>
</dbReference>
<dbReference type="Proteomes" id="UP000034665">
    <property type="component" value="Unassembled WGS sequence"/>
</dbReference>
<dbReference type="SUPFAM" id="SSF50677">
    <property type="entry name" value="ValRS/IleRS/LeuRS editing domain"/>
    <property type="match status" value="1"/>
</dbReference>
<keyword evidence="2 8" id="KW-0436">Ligase</keyword>
<evidence type="ECO:0000256" key="6">
    <source>
        <dbReference type="ARBA" id="ARBA00023146"/>
    </source>
</evidence>
<dbReference type="EC" id="6.1.1.4" evidence="8"/>
<feature type="binding site" evidence="8">
    <location>
        <position position="713"/>
    </location>
    <ligand>
        <name>ATP</name>
        <dbReference type="ChEBI" id="CHEBI:30616"/>
    </ligand>
</feature>
<dbReference type="PANTHER" id="PTHR43740">
    <property type="entry name" value="LEUCYL-TRNA SYNTHETASE"/>
    <property type="match status" value="1"/>
</dbReference>
<dbReference type="CDD" id="cd07958">
    <property type="entry name" value="Anticodon_Ia_Leu_BEm"/>
    <property type="match status" value="1"/>
</dbReference>
<gene>
    <name evidence="8" type="primary">leuS</name>
    <name evidence="11" type="ORF">UT41_C0001G0272</name>
</gene>
<evidence type="ECO:0000256" key="5">
    <source>
        <dbReference type="ARBA" id="ARBA00022917"/>
    </source>
</evidence>
<feature type="short sequence motif" description="'HIGH' region" evidence="8">
    <location>
        <begin position="39"/>
        <end position="49"/>
    </location>
</feature>
<reference evidence="11 12" key="1">
    <citation type="journal article" date="2015" name="Nature">
        <title>rRNA introns, odd ribosomes, and small enigmatic genomes across a large radiation of phyla.</title>
        <authorList>
            <person name="Brown C.T."/>
            <person name="Hug L.A."/>
            <person name="Thomas B.C."/>
            <person name="Sharon I."/>
            <person name="Castelle C.J."/>
            <person name="Singh A."/>
            <person name="Wilkins M.J."/>
            <person name="Williams K.H."/>
            <person name="Banfield J.F."/>
        </authorList>
    </citation>
    <scope>NUCLEOTIDE SEQUENCE [LARGE SCALE GENOMIC DNA]</scope>
</reference>
<dbReference type="HAMAP" id="MF_00049_B">
    <property type="entry name" value="Leu_tRNA_synth_B"/>
    <property type="match status" value="1"/>
</dbReference>
<evidence type="ECO:0000313" key="11">
    <source>
        <dbReference type="EMBL" id="KKR12728.1"/>
    </source>
</evidence>
<evidence type="ECO:0000256" key="4">
    <source>
        <dbReference type="ARBA" id="ARBA00022840"/>
    </source>
</evidence>
<dbReference type="STRING" id="1619013.UT41_C0001G0272"/>
<dbReference type="SUPFAM" id="SSF88697">
    <property type="entry name" value="PUA domain-like"/>
    <property type="match status" value="1"/>
</dbReference>
<dbReference type="Gene3D" id="3.90.740.10">
    <property type="entry name" value="Valyl/Leucyl/Isoleucyl-tRNA synthetase, editing domain"/>
    <property type="match status" value="1"/>
</dbReference>
<dbReference type="SUPFAM" id="SSF47323">
    <property type="entry name" value="Anticodon-binding domain of a subclass of class I aminoacyl-tRNA synthetases"/>
    <property type="match status" value="1"/>
</dbReference>
<evidence type="ECO:0000256" key="9">
    <source>
        <dbReference type="RuleBase" id="RU363039"/>
    </source>
</evidence>
<dbReference type="CDD" id="cd00812">
    <property type="entry name" value="LeuRS_core"/>
    <property type="match status" value="1"/>
</dbReference>
<dbReference type="PANTHER" id="PTHR43740:SF2">
    <property type="entry name" value="LEUCINE--TRNA LIGASE, MITOCHONDRIAL"/>
    <property type="match status" value="1"/>
</dbReference>
<dbReference type="InterPro" id="IPR013155">
    <property type="entry name" value="M/V/L/I-tRNA-synth_anticd-bd"/>
</dbReference>
<sequence length="941" mass="106516">MQFKNVEKKWRAVWEKEGIYTVKDSVPGKKNFYSMVMFPYPSGNLHIGHWYNFGPADVFARFKRMTGFNVFSPIGFDAFGLPAENAAIKNGIHPKTWTYKNIKTMTAQLEQMGTMYDWERRVVTADPEYYKWTQWMFLQLFHAGLAYRTKAKANWCPKDHTVLANEQVIDGKCDRCGTEVVQRNIDQWLFKITDYAERLLQDLEGLDWPEKTKTMQRNWIGKSEGVTINFPLVTSEAIAVADTMKFDPSLVSLVLSGEKYITYRLEPKHIKVGDVCGLVHAGTKKQFALARITGVEKRTMGELSEQEVGREKFASRKAMYTTYTKYYGKPVTNTTDVWVYTFECMPESVAVFTTRVDTIYGCTYVVVAPEHALIESFKHQIGNYKEVAAYVAKSRKKLERERIIEEKEKTGVRLQGVSAINPFTGESVPVFVADYVLGGYGTGAVMAVPAHDERDFIFAKQFSLPIKASIVNAKKDVSAGCMTDDGTLVDSEAFTGMDSATARTQMTAWLEQQKMGAGKVNYKLRDWLISRQRYWGSPIPLVFCEHCKQRIVSGDYKKGEFTQGELSNPGWVGVASEALPVLLPLVKEYLPTEDGKSPLAHSKSFMRATCSKCGGKGIRETDTMDTFVCSSWYYLRYPDPQNAKQFADKKKLAAWLPADMYVGGAEHSVLHLLYARFFTKALYDLKHVPFKEPFTALRHQGMILGPDGQKMSKSKGNVIDPDELVGTFGADAVRMYLCFMGPYDQGGAWQPGGMVGIARFLQRVESLYTTNARDSVRKKPSTAVNPLKKVMHQTIKKVTEDIADFHFNTAISSLMILLNTMDEYREHLDGEVLEQFLLLLAPFAPYTAEELYREALGQKKSIHLALYPKYNPHFTVENEFDLVVQINGKVRDTIRVPKGITQERARELALTSKKVLAVAPGMQVRKVIFVPDRLINLVVEL</sequence>
<dbReference type="Gene3D" id="1.10.730.10">
    <property type="entry name" value="Isoleucyl-tRNA Synthetase, Domain 1"/>
    <property type="match status" value="1"/>
</dbReference>
<evidence type="ECO:0000256" key="7">
    <source>
        <dbReference type="ARBA" id="ARBA00047469"/>
    </source>
</evidence>
<dbReference type="AlphaFoldDB" id="A0A0G0NB86"/>
<dbReference type="GO" id="GO:0006429">
    <property type="term" value="P:leucyl-tRNA aminoacylation"/>
    <property type="evidence" value="ECO:0007669"/>
    <property type="project" value="UniProtKB-UniRule"/>
</dbReference>
<keyword evidence="8" id="KW-0963">Cytoplasm</keyword>
<proteinExistence type="inferred from homology"/>
<dbReference type="InterPro" id="IPR025709">
    <property type="entry name" value="Leu_tRNA-synth_edit"/>
</dbReference>
<dbReference type="PATRIC" id="fig|1619013.3.peg.281"/>
<comment type="subcellular location">
    <subcellularLocation>
        <location evidence="8">Cytoplasm</location>
    </subcellularLocation>
</comment>
<dbReference type="InterPro" id="IPR015413">
    <property type="entry name" value="Methionyl/Leucyl_tRNA_Synth"/>
</dbReference>
<dbReference type="InterPro" id="IPR009080">
    <property type="entry name" value="tRNAsynth_Ia_anticodon-bd"/>
</dbReference>
<dbReference type="Gene3D" id="3.10.20.590">
    <property type="match status" value="1"/>
</dbReference>
<dbReference type="SMART" id="SM01022">
    <property type="entry name" value="ASCH"/>
    <property type="match status" value="1"/>
</dbReference>
<keyword evidence="3 8" id="KW-0547">Nucleotide-binding</keyword>